<feature type="binding site" evidence="9">
    <location>
        <position position="75"/>
    </location>
    <ligand>
        <name>[4Fe-4S] cluster</name>
        <dbReference type="ChEBI" id="CHEBI:49883"/>
        <label>2</label>
        <note>4Fe-4S-S-AdoMet</note>
    </ligand>
</feature>
<evidence type="ECO:0000256" key="1">
    <source>
        <dbReference type="ARBA" id="ARBA00022485"/>
    </source>
</evidence>
<keyword evidence="3 9" id="KW-0808">Transferase</keyword>
<dbReference type="KEGG" id="ttr:Tter_2833"/>
<evidence type="ECO:0000256" key="2">
    <source>
        <dbReference type="ARBA" id="ARBA00022490"/>
    </source>
</evidence>
<dbReference type="HAMAP" id="MF_00206">
    <property type="entry name" value="Lipoyl_synth"/>
    <property type="match status" value="1"/>
</dbReference>
<dbReference type="InterPro" id="IPR031691">
    <property type="entry name" value="LIAS_N"/>
</dbReference>
<dbReference type="EC" id="2.8.1.8" evidence="9"/>
<dbReference type="Proteomes" id="UP000000323">
    <property type="component" value="Chromosome 2"/>
</dbReference>
<dbReference type="SMART" id="SM00729">
    <property type="entry name" value="Elp3"/>
    <property type="match status" value="1"/>
</dbReference>
<dbReference type="GO" id="GO:0005737">
    <property type="term" value="C:cytoplasm"/>
    <property type="evidence" value="ECO:0007669"/>
    <property type="project" value="UniProtKB-SubCell"/>
</dbReference>
<dbReference type="InterPro" id="IPR003698">
    <property type="entry name" value="Lipoyl_synth"/>
</dbReference>
<dbReference type="PROSITE" id="PS51918">
    <property type="entry name" value="RADICAL_SAM"/>
    <property type="match status" value="1"/>
</dbReference>
<accession>D1CDL2</accession>
<proteinExistence type="inferred from homology"/>
<evidence type="ECO:0000256" key="5">
    <source>
        <dbReference type="ARBA" id="ARBA00022723"/>
    </source>
</evidence>
<dbReference type="eggNOG" id="COG0320">
    <property type="taxonomic scope" value="Bacteria"/>
</dbReference>
<evidence type="ECO:0000256" key="8">
    <source>
        <dbReference type="ARBA" id="ARBA00047326"/>
    </source>
</evidence>
<feature type="binding site" evidence="9">
    <location>
        <position position="82"/>
    </location>
    <ligand>
        <name>[4Fe-4S] cluster</name>
        <dbReference type="ChEBI" id="CHEBI:49883"/>
        <label>2</label>
        <note>4Fe-4S-S-AdoMet</note>
    </ligand>
</feature>
<feature type="binding site" evidence="9">
    <location>
        <position position="54"/>
    </location>
    <ligand>
        <name>[4Fe-4S] cluster</name>
        <dbReference type="ChEBI" id="CHEBI:49883"/>
        <label>1</label>
    </ligand>
</feature>
<dbReference type="HOGENOM" id="CLU_033144_2_1_0"/>
<feature type="binding site" evidence="9">
    <location>
        <position position="79"/>
    </location>
    <ligand>
        <name>[4Fe-4S] cluster</name>
        <dbReference type="ChEBI" id="CHEBI:49883"/>
        <label>2</label>
        <note>4Fe-4S-S-AdoMet</note>
    </ligand>
</feature>
<comment type="pathway">
    <text evidence="9">Protein modification; protein lipoylation via endogenous pathway; protein N(6)-(lipoyl)lysine from octanoyl-[acyl-carrier-protein]: step 2/2.</text>
</comment>
<comment type="cofactor">
    <cofactor evidence="9">
        <name>[4Fe-4S] cluster</name>
        <dbReference type="ChEBI" id="CHEBI:49883"/>
    </cofactor>
    <text evidence="9">Binds 2 [4Fe-4S] clusters per subunit. One cluster is coordinated with 3 cysteines and an exchangeable S-adenosyl-L-methionine.</text>
</comment>
<keyword evidence="1 9" id="KW-0004">4Fe-4S</keyword>
<dbReference type="EMBL" id="CP001825">
    <property type="protein sequence ID" value="ACZ41018.1"/>
    <property type="molecule type" value="Genomic_DNA"/>
</dbReference>
<dbReference type="Gene3D" id="3.20.20.70">
    <property type="entry name" value="Aldolase class I"/>
    <property type="match status" value="1"/>
</dbReference>
<dbReference type="STRING" id="525904.Tter_0096"/>
<dbReference type="NCBIfam" id="NF004019">
    <property type="entry name" value="PRK05481.1"/>
    <property type="match status" value="1"/>
</dbReference>
<dbReference type="SFLD" id="SFLDG01058">
    <property type="entry name" value="lipoyl_synthase_like"/>
    <property type="match status" value="1"/>
</dbReference>
<protein>
    <recommendedName>
        <fullName evidence="9">Lipoyl synthase</fullName>
        <ecNumber evidence="9">2.8.1.8</ecNumber>
    </recommendedName>
    <alternativeName>
        <fullName evidence="9">Lip-syn</fullName>
        <shortName evidence="9">LS</shortName>
    </alternativeName>
    <alternativeName>
        <fullName evidence="9">Lipoate synthase</fullName>
    </alternativeName>
    <alternativeName>
        <fullName evidence="9">Lipoic acid synthase</fullName>
    </alternativeName>
    <alternativeName>
        <fullName evidence="9">Sulfur insertion protein LipA</fullName>
    </alternativeName>
</protein>
<keyword evidence="7 9" id="KW-0411">Iron-sulfur</keyword>
<dbReference type="InterPro" id="IPR058240">
    <property type="entry name" value="rSAM_sf"/>
</dbReference>
<evidence type="ECO:0000259" key="10">
    <source>
        <dbReference type="PROSITE" id="PS51918"/>
    </source>
</evidence>
<dbReference type="FunFam" id="3.20.20.70:FF:000040">
    <property type="entry name" value="Lipoyl synthase"/>
    <property type="match status" value="1"/>
</dbReference>
<dbReference type="OrthoDB" id="9787898at2"/>
<evidence type="ECO:0000256" key="9">
    <source>
        <dbReference type="HAMAP-Rule" id="MF_00206"/>
    </source>
</evidence>
<dbReference type="Pfam" id="PF04055">
    <property type="entry name" value="Radical_SAM"/>
    <property type="match status" value="1"/>
</dbReference>
<dbReference type="GO" id="GO:0046872">
    <property type="term" value="F:metal ion binding"/>
    <property type="evidence" value="ECO:0007669"/>
    <property type="project" value="UniProtKB-KW"/>
</dbReference>
<feature type="binding site" evidence="9">
    <location>
        <position position="60"/>
    </location>
    <ligand>
        <name>[4Fe-4S] cluster</name>
        <dbReference type="ChEBI" id="CHEBI:49883"/>
        <label>1</label>
    </ligand>
</feature>
<evidence type="ECO:0000313" key="12">
    <source>
        <dbReference type="EMBL" id="ACZ43716.1"/>
    </source>
</evidence>
<dbReference type="SFLD" id="SFLDF00271">
    <property type="entry name" value="lipoyl_synthase"/>
    <property type="match status" value="1"/>
</dbReference>
<dbReference type="SFLD" id="SFLDS00029">
    <property type="entry name" value="Radical_SAM"/>
    <property type="match status" value="1"/>
</dbReference>
<dbReference type="NCBIfam" id="TIGR00510">
    <property type="entry name" value="lipA"/>
    <property type="match status" value="1"/>
</dbReference>
<evidence type="ECO:0000256" key="6">
    <source>
        <dbReference type="ARBA" id="ARBA00023004"/>
    </source>
</evidence>
<comment type="function">
    <text evidence="9">Catalyzes the radical-mediated insertion of two sulfur atoms into the C-6 and C-8 positions of the octanoyl moiety bound to the lipoyl domains of lipoate-dependent enzymes, thereby converting the octanoylated domains into lipoylated derivatives.</text>
</comment>
<comment type="catalytic activity">
    <reaction evidence="8 9">
        <text>[[Fe-S] cluster scaffold protein carrying a second [4Fe-4S](2+) cluster] + N(6)-octanoyl-L-lysyl-[protein] + 2 oxidized [2Fe-2S]-[ferredoxin] + 2 S-adenosyl-L-methionine + 4 H(+) = [[Fe-S] cluster scaffold protein] + N(6)-[(R)-dihydrolipoyl]-L-lysyl-[protein] + 4 Fe(3+) + 2 hydrogen sulfide + 2 5'-deoxyadenosine + 2 L-methionine + 2 reduced [2Fe-2S]-[ferredoxin]</text>
        <dbReference type="Rhea" id="RHEA:16585"/>
        <dbReference type="Rhea" id="RHEA-COMP:9928"/>
        <dbReference type="Rhea" id="RHEA-COMP:10000"/>
        <dbReference type="Rhea" id="RHEA-COMP:10001"/>
        <dbReference type="Rhea" id="RHEA-COMP:10475"/>
        <dbReference type="Rhea" id="RHEA-COMP:14568"/>
        <dbReference type="Rhea" id="RHEA-COMP:14569"/>
        <dbReference type="ChEBI" id="CHEBI:15378"/>
        <dbReference type="ChEBI" id="CHEBI:17319"/>
        <dbReference type="ChEBI" id="CHEBI:29034"/>
        <dbReference type="ChEBI" id="CHEBI:29919"/>
        <dbReference type="ChEBI" id="CHEBI:33722"/>
        <dbReference type="ChEBI" id="CHEBI:33737"/>
        <dbReference type="ChEBI" id="CHEBI:33738"/>
        <dbReference type="ChEBI" id="CHEBI:57844"/>
        <dbReference type="ChEBI" id="CHEBI:59789"/>
        <dbReference type="ChEBI" id="CHEBI:78809"/>
        <dbReference type="ChEBI" id="CHEBI:83100"/>
        <dbReference type="EC" id="2.8.1.8"/>
    </reaction>
</comment>
<keyword evidence="6 9" id="KW-0408">Iron</keyword>
<keyword evidence="13" id="KW-1185">Reference proteome</keyword>
<dbReference type="EMBL" id="CP001826">
    <property type="protein sequence ID" value="ACZ43716.1"/>
    <property type="molecule type" value="Genomic_DNA"/>
</dbReference>
<evidence type="ECO:0000256" key="4">
    <source>
        <dbReference type="ARBA" id="ARBA00022691"/>
    </source>
</evidence>
<dbReference type="InterPro" id="IPR006638">
    <property type="entry name" value="Elp3/MiaA/NifB-like_rSAM"/>
</dbReference>
<evidence type="ECO:0000313" key="13">
    <source>
        <dbReference type="Proteomes" id="UP000000323"/>
    </source>
</evidence>
<dbReference type="PANTHER" id="PTHR10949:SF0">
    <property type="entry name" value="LIPOYL SYNTHASE, MITOCHONDRIAL"/>
    <property type="match status" value="1"/>
</dbReference>
<evidence type="ECO:0000313" key="11">
    <source>
        <dbReference type="EMBL" id="ACZ41018.1"/>
    </source>
</evidence>
<dbReference type="UniPathway" id="UPA00538">
    <property type="reaction ID" value="UER00593"/>
</dbReference>
<dbReference type="InterPro" id="IPR007197">
    <property type="entry name" value="rSAM"/>
</dbReference>
<dbReference type="GO" id="GO:0051539">
    <property type="term" value="F:4 iron, 4 sulfur cluster binding"/>
    <property type="evidence" value="ECO:0007669"/>
    <property type="project" value="UniProtKB-UniRule"/>
</dbReference>
<keyword evidence="2 9" id="KW-0963">Cytoplasm</keyword>
<dbReference type="NCBIfam" id="NF009544">
    <property type="entry name" value="PRK12928.1"/>
    <property type="match status" value="1"/>
</dbReference>
<dbReference type="SUPFAM" id="SSF102114">
    <property type="entry name" value="Radical SAM enzymes"/>
    <property type="match status" value="1"/>
</dbReference>
<dbReference type="PIRSF" id="PIRSF005963">
    <property type="entry name" value="Lipoyl_synth"/>
    <property type="match status" value="1"/>
</dbReference>
<evidence type="ECO:0000256" key="7">
    <source>
        <dbReference type="ARBA" id="ARBA00023014"/>
    </source>
</evidence>
<dbReference type="RefSeq" id="WP_012874053.1">
    <property type="nucleotide sequence ID" value="NC_013525.1"/>
</dbReference>
<name>D1CDL2_THET1</name>
<dbReference type="InterPro" id="IPR013785">
    <property type="entry name" value="Aldolase_TIM"/>
</dbReference>
<feature type="binding site" evidence="9">
    <location>
        <position position="288"/>
    </location>
    <ligand>
        <name>[4Fe-4S] cluster</name>
        <dbReference type="ChEBI" id="CHEBI:49883"/>
        <label>1</label>
    </ligand>
</feature>
<reference evidence="13" key="1">
    <citation type="journal article" date="2010" name="Stand. Genomic Sci.">
        <title>Complete genome sequence of 'Thermobaculum terrenum' type strain (YNP1).</title>
        <authorList>
            <person name="Kiss H."/>
            <person name="Cleland D."/>
            <person name="Lapidus A."/>
            <person name="Lucas S."/>
            <person name="Glavina Del Rio T."/>
            <person name="Nolan M."/>
            <person name="Tice H."/>
            <person name="Han C."/>
            <person name="Goodwin L."/>
            <person name="Pitluck S."/>
            <person name="Liolios K."/>
            <person name="Ivanova N."/>
            <person name="Mavromatis K."/>
            <person name="Ovchinnikova G."/>
            <person name="Pati A."/>
            <person name="Chen A."/>
            <person name="Palaniappan K."/>
            <person name="Land M."/>
            <person name="Hauser L."/>
            <person name="Chang Y."/>
            <person name="Jeffries C."/>
            <person name="Lu M."/>
            <person name="Brettin T."/>
            <person name="Detter J."/>
            <person name="Goker M."/>
            <person name="Tindall B."/>
            <person name="Beck B."/>
            <person name="McDermott T."/>
            <person name="Woyke T."/>
            <person name="Bristow J."/>
            <person name="Eisen J."/>
            <person name="Markowitz V."/>
            <person name="Hugenholtz P."/>
            <person name="Kyrpides N."/>
            <person name="Klenk H."/>
            <person name="Cheng J."/>
        </authorList>
    </citation>
    <scope>NUCLEOTIDE SEQUENCE [LARGE SCALE GENOMIC DNA]</scope>
    <source>
        <strain evidence="13">ATCC BAA-798 / YNP1</strain>
    </source>
</reference>
<comment type="subcellular location">
    <subcellularLocation>
        <location evidence="9">Cytoplasm</location>
    </subcellularLocation>
</comment>
<sequence length="303" mass="33986">MKPDVEHMSDGRPAYELPKPSWIKARIPSGPNYQELKGLMRGLGLHTVCEEAHCPNIGDCWERRTATFMILGRVCTRSCGFCAVETGRPPEYDLLEPGRVAMAVSRLGLRHVVVTSVARDELPDGGAEIFARTIRAIHRRVPGCSVEVLIPDFRGQEDAIRKVVEAGPEIINHNVETVPRLHRRVRPQAKYERSLRVLELAGELGGEVLTKSGLMVGLGESRQELRDVMRDLRSVGVEILTVGQYLRPSREHLPVEKYYTPQEFEELKQEALELGFKHVESGPLVRSSYHADQQVSSLLQKAV</sequence>
<feature type="binding site" evidence="9">
    <location>
        <position position="49"/>
    </location>
    <ligand>
        <name>[4Fe-4S] cluster</name>
        <dbReference type="ChEBI" id="CHEBI:49883"/>
        <label>1</label>
    </ligand>
</feature>
<organism evidence="11 13">
    <name type="scientific">Thermobaculum terrenum (strain ATCC BAA-798 / CCMEE 7001 / YNP1)</name>
    <dbReference type="NCBI Taxonomy" id="525904"/>
    <lineage>
        <taxon>Bacteria</taxon>
        <taxon>Bacillati</taxon>
        <taxon>Chloroflexota</taxon>
        <taxon>Chloroflexia</taxon>
        <taxon>Candidatus Thermobaculales</taxon>
        <taxon>Candidatus Thermobaculaceae</taxon>
        <taxon>Thermobaculum</taxon>
    </lineage>
</organism>
<dbReference type="Proteomes" id="UP000000323">
    <property type="component" value="Chromosome 1"/>
</dbReference>
<comment type="similarity">
    <text evidence="9">Belongs to the radical SAM superfamily. Lipoyl synthase family.</text>
</comment>
<dbReference type="GO" id="GO:0016992">
    <property type="term" value="F:lipoate synthase activity"/>
    <property type="evidence" value="ECO:0007669"/>
    <property type="project" value="UniProtKB-UniRule"/>
</dbReference>
<keyword evidence="4 9" id="KW-0949">S-adenosyl-L-methionine</keyword>
<dbReference type="GO" id="GO:0009249">
    <property type="term" value="P:protein lipoylation"/>
    <property type="evidence" value="ECO:0007669"/>
    <property type="project" value="UniProtKB-UniRule"/>
</dbReference>
<dbReference type="KEGG" id="ttr:Tter_0096"/>
<dbReference type="AlphaFoldDB" id="D1CDL2"/>
<dbReference type="Pfam" id="PF16881">
    <property type="entry name" value="LIAS_N"/>
    <property type="match status" value="1"/>
</dbReference>
<gene>
    <name evidence="9" type="primary">lipA</name>
    <name evidence="11" type="ordered locus">Tter_0096</name>
    <name evidence="12" type="ordered locus">Tter_2833</name>
</gene>
<feature type="domain" description="Radical SAM core" evidence="10">
    <location>
        <begin position="61"/>
        <end position="277"/>
    </location>
</feature>
<dbReference type="PANTHER" id="PTHR10949">
    <property type="entry name" value="LIPOYL SYNTHASE"/>
    <property type="match status" value="1"/>
</dbReference>
<keyword evidence="5 9" id="KW-0479">Metal-binding</keyword>
<dbReference type="CDD" id="cd01335">
    <property type="entry name" value="Radical_SAM"/>
    <property type="match status" value="1"/>
</dbReference>
<evidence type="ECO:0000256" key="3">
    <source>
        <dbReference type="ARBA" id="ARBA00022679"/>
    </source>
</evidence>